<dbReference type="Gene3D" id="1.10.600.10">
    <property type="entry name" value="Farnesyl Diphosphate Synthase"/>
    <property type="match status" value="1"/>
</dbReference>
<dbReference type="InterPro" id="IPR008949">
    <property type="entry name" value="Isoprenoid_synthase_dom_sf"/>
</dbReference>
<dbReference type="OrthoDB" id="1795180at2"/>
<protein>
    <submittedName>
        <fullName evidence="1">Uncharacterized protein</fullName>
    </submittedName>
</protein>
<name>A0A1W1VXR7_9FIRM</name>
<dbReference type="RefSeq" id="WP_084665731.1">
    <property type="nucleotide sequence ID" value="NZ_LT838272.1"/>
</dbReference>
<keyword evidence="2" id="KW-1185">Reference proteome</keyword>
<organism evidence="1 2">
    <name type="scientific">Thermanaeromonas toyohensis ToBE</name>
    <dbReference type="NCBI Taxonomy" id="698762"/>
    <lineage>
        <taxon>Bacteria</taxon>
        <taxon>Bacillati</taxon>
        <taxon>Bacillota</taxon>
        <taxon>Clostridia</taxon>
        <taxon>Neomoorellales</taxon>
        <taxon>Neomoorellaceae</taxon>
        <taxon>Thermanaeromonas</taxon>
    </lineage>
</organism>
<dbReference type="AlphaFoldDB" id="A0A1W1VXR7"/>
<evidence type="ECO:0000313" key="1">
    <source>
        <dbReference type="EMBL" id="SMB98167.1"/>
    </source>
</evidence>
<dbReference type="EMBL" id="LT838272">
    <property type="protein sequence ID" value="SMB98167.1"/>
    <property type="molecule type" value="Genomic_DNA"/>
</dbReference>
<proteinExistence type="predicted"/>
<accession>A0A1W1VXR7</accession>
<sequence>MTICLCPELTRELSAVQQHLEREKGRVTWPALSRLDWEFLPAMVIISGQFYRFQGPRLISLAAVFQFIFLASFIHTSAGKEAARPTLWGDYFYTKFFELLCRDGNLEFLPTLANMICQIHLLLIKMREAQEAKDTDEIIREVRALLGGNAAKLGALLGGADLEEASLWYEVGRTLGAIWWERSAGQSVPTVLLREAEATLKRIPDNPERSRAWEIFRAMCAPMEARKLAT</sequence>
<evidence type="ECO:0000313" key="2">
    <source>
        <dbReference type="Proteomes" id="UP000192569"/>
    </source>
</evidence>
<dbReference type="STRING" id="698762.SAMN00808754_2168"/>
<dbReference type="SUPFAM" id="SSF48576">
    <property type="entry name" value="Terpenoid synthases"/>
    <property type="match status" value="1"/>
</dbReference>
<reference evidence="1 2" key="1">
    <citation type="submission" date="2017-04" db="EMBL/GenBank/DDBJ databases">
        <authorList>
            <person name="Afonso C.L."/>
            <person name="Miller P.J."/>
            <person name="Scott M.A."/>
            <person name="Spackman E."/>
            <person name="Goraichik I."/>
            <person name="Dimitrov K.M."/>
            <person name="Suarez D.L."/>
            <person name="Swayne D.E."/>
        </authorList>
    </citation>
    <scope>NUCLEOTIDE SEQUENCE [LARGE SCALE GENOMIC DNA]</scope>
    <source>
        <strain evidence="1 2">ToBE</strain>
    </source>
</reference>
<dbReference type="Proteomes" id="UP000192569">
    <property type="component" value="Chromosome I"/>
</dbReference>
<gene>
    <name evidence="1" type="ORF">SAMN00808754_2168</name>
</gene>